<comment type="caution">
    <text evidence="1">The sequence shown here is derived from an EMBL/GenBank/DDBJ whole genome shotgun (WGS) entry which is preliminary data.</text>
</comment>
<evidence type="ECO:0000313" key="2">
    <source>
        <dbReference type="Proteomes" id="UP001154282"/>
    </source>
</evidence>
<protein>
    <submittedName>
        <fullName evidence="1">Uncharacterized protein</fullName>
    </submittedName>
</protein>
<sequence>EISKLDPENPISEARTRRIIIRGLRLEFKGIVTATRGWSKEPTLARL</sequence>
<evidence type="ECO:0000313" key="1">
    <source>
        <dbReference type="EMBL" id="CAI0425366.1"/>
    </source>
</evidence>
<dbReference type="EMBL" id="CAMGYJ010000005">
    <property type="protein sequence ID" value="CAI0425366.1"/>
    <property type="molecule type" value="Genomic_DNA"/>
</dbReference>
<gene>
    <name evidence="1" type="ORF">LITE_LOCUS20359</name>
</gene>
<keyword evidence="2" id="KW-1185">Reference proteome</keyword>
<feature type="non-terminal residue" evidence="1">
    <location>
        <position position="1"/>
    </location>
</feature>
<dbReference type="Proteomes" id="UP001154282">
    <property type="component" value="Unassembled WGS sequence"/>
</dbReference>
<reference evidence="1" key="1">
    <citation type="submission" date="2022-08" db="EMBL/GenBank/DDBJ databases">
        <authorList>
            <person name="Gutierrez-Valencia J."/>
        </authorList>
    </citation>
    <scope>NUCLEOTIDE SEQUENCE</scope>
</reference>
<name>A0AAV0KWD4_9ROSI</name>
<dbReference type="AlphaFoldDB" id="A0AAV0KWD4"/>
<organism evidence="1 2">
    <name type="scientific">Linum tenue</name>
    <dbReference type="NCBI Taxonomy" id="586396"/>
    <lineage>
        <taxon>Eukaryota</taxon>
        <taxon>Viridiplantae</taxon>
        <taxon>Streptophyta</taxon>
        <taxon>Embryophyta</taxon>
        <taxon>Tracheophyta</taxon>
        <taxon>Spermatophyta</taxon>
        <taxon>Magnoliopsida</taxon>
        <taxon>eudicotyledons</taxon>
        <taxon>Gunneridae</taxon>
        <taxon>Pentapetalae</taxon>
        <taxon>rosids</taxon>
        <taxon>fabids</taxon>
        <taxon>Malpighiales</taxon>
        <taxon>Linaceae</taxon>
        <taxon>Linum</taxon>
    </lineage>
</organism>
<proteinExistence type="predicted"/>
<accession>A0AAV0KWD4</accession>